<dbReference type="Pfam" id="PF08263">
    <property type="entry name" value="LRRNT_2"/>
    <property type="match status" value="1"/>
</dbReference>
<feature type="binding site" evidence="15">
    <location>
        <position position="395"/>
    </location>
    <ligand>
        <name>ATP</name>
        <dbReference type="ChEBI" id="CHEBI:30616"/>
    </ligand>
</feature>
<sequence>MLHNHHTTDERHSYTKPKLLLLQSSNGCLETSGSVFYRPLMEALWIISFVLVLGLVFSPSSGDPVQDKRALLDFVKKLPHSRSLNWNVTSPVCHYWTGITCSDDESRVIAVRLPGVGFHGPIPANTLSRLTGLQILSLRSNRITGDFPSDFSNLSNLSYLYLQFNNFSGPLPSNFSVWKNLTFVNLSNNGFNGSIPFSLSNMTELTGLNLANNSLSGEIPDLQMPKLQILNLSNNNLSGSLPKSLQRFPSSSFLGNNISFESSSPNNPPVPPTLLVSNDKPKNSKGLREAALLGIIIAGGLLGLLAFGFLILVCFSRRKSEDDEYSGDRQKGQMSPEKVISRTQDANNRLVFFEGCHYAFDLEDLLRASAEVLGKGTFGTAYKAILEDATTVVVKRLKDVNAGKRDFEQQMEIVGGIRHENVVELKAYYYSKDEKLMVYDFFSQGSVSAMLHGKRGEEKTPLDWDSRLRIAVGAARGIARVHAENGGKLVHGNVKSSNIFLNSRQYGCVSDLGLATITSSLAPPISRAAGYRAPEVTDTRKATQASDVFSFGVVLLELLTGKSPIHATGGEEIVHLVRWVHSVVREEWTAEVFDVELMRYPNIEEEMVAMLQIALSCVTRIPDQRPKMSEIVTMIESVRPMEAENRRSSTTRSESSMPPPPPPQAVVTENSTSQQNNKHAGGSQEIPLFWILVMASKRILKELKDLQKDPPTSCSAGPVAEDMFHWQATIMGPPDSPYAGGVFLVNIHFPPDYPFKPPKVAFRTKVFHPNINSNGSICLDILKEQWSPALTISKVLLSICSLLTDPNPDDPLVPEIAHMYKTDRSKYEATARSWTQKYAMG</sequence>
<dbReference type="PROSITE" id="PS00107">
    <property type="entry name" value="PROTEIN_KINASE_ATP"/>
    <property type="match status" value="1"/>
</dbReference>
<reference evidence="20 21" key="1">
    <citation type="journal article" date="2021" name="Hortic Res">
        <title>The domestication of Cucurbita argyrosperma as revealed by the genome of its wild relative.</title>
        <authorList>
            <person name="Barrera-Redondo J."/>
            <person name="Sanchez-de la Vega G."/>
            <person name="Aguirre-Liguori J.A."/>
            <person name="Castellanos-Morales G."/>
            <person name="Gutierrez-Guerrero Y.T."/>
            <person name="Aguirre-Dugua X."/>
            <person name="Aguirre-Planter E."/>
            <person name="Tenaillon M.I."/>
            <person name="Lira-Saade R."/>
            <person name="Eguiarte L.E."/>
        </authorList>
    </citation>
    <scope>NUCLEOTIDE SEQUENCE [LARGE SCALE GENOMIC DNA]</scope>
    <source>
        <strain evidence="20">JBR-2021</strain>
    </source>
</reference>
<dbReference type="InterPro" id="IPR000608">
    <property type="entry name" value="UBC"/>
</dbReference>
<dbReference type="PANTHER" id="PTHR48010:SF6">
    <property type="entry name" value="OS01G0223600 PROTEIN"/>
    <property type="match status" value="1"/>
</dbReference>
<keyword evidence="20" id="KW-0418">Kinase</keyword>
<feature type="domain" description="UBC core" evidence="19">
    <location>
        <begin position="694"/>
        <end position="840"/>
    </location>
</feature>
<dbReference type="AlphaFoldDB" id="A0AAV6MDU4"/>
<evidence type="ECO:0000256" key="6">
    <source>
        <dbReference type="ARBA" id="ARBA00022729"/>
    </source>
</evidence>
<dbReference type="FunFam" id="3.10.110.10:FF:000001">
    <property type="entry name" value="Ubiquitin-conjugating enzyme 28, E2"/>
    <property type="match status" value="1"/>
</dbReference>
<comment type="caution">
    <text evidence="20">The sequence shown here is derived from an EMBL/GenBank/DDBJ whole genome shotgun (WGS) entry which is preliminary data.</text>
</comment>
<evidence type="ECO:0000256" key="2">
    <source>
        <dbReference type="ARBA" id="ARBA00022553"/>
    </source>
</evidence>
<keyword evidence="8 15" id="KW-0547">Nucleotide-binding</keyword>
<dbReference type="GO" id="GO:0005524">
    <property type="term" value="F:ATP binding"/>
    <property type="evidence" value="ECO:0007669"/>
    <property type="project" value="UniProtKB-UniRule"/>
</dbReference>
<evidence type="ECO:0000256" key="11">
    <source>
        <dbReference type="ARBA" id="ARBA00022989"/>
    </source>
</evidence>
<feature type="transmembrane region" description="Helical" evidence="17">
    <location>
        <begin position="290"/>
        <end position="313"/>
    </location>
</feature>
<proteinExistence type="predicted"/>
<keyword evidence="4" id="KW-0808">Transferase</keyword>
<evidence type="ECO:0000256" key="10">
    <source>
        <dbReference type="ARBA" id="ARBA00022840"/>
    </source>
</evidence>
<dbReference type="InterPro" id="IPR000719">
    <property type="entry name" value="Prot_kinase_dom"/>
</dbReference>
<dbReference type="EMBL" id="JAGKQH010000015">
    <property type="protein sequence ID" value="KAG6579543.1"/>
    <property type="molecule type" value="Genomic_DNA"/>
</dbReference>
<gene>
    <name evidence="20" type="ORF">SDJN03_23991</name>
</gene>
<keyword evidence="10 15" id="KW-0067">ATP-binding</keyword>
<keyword evidence="7" id="KW-0677">Repeat</keyword>
<dbReference type="GO" id="GO:0006511">
    <property type="term" value="P:ubiquitin-dependent protein catabolic process"/>
    <property type="evidence" value="ECO:0007669"/>
    <property type="project" value="UniProtKB-ARBA"/>
</dbReference>
<keyword evidence="3" id="KW-0433">Leucine-rich repeat</keyword>
<evidence type="ECO:0000313" key="20">
    <source>
        <dbReference type="EMBL" id="KAG6579543.1"/>
    </source>
</evidence>
<feature type="non-terminal residue" evidence="20">
    <location>
        <position position="1"/>
    </location>
</feature>
<keyword evidence="21" id="KW-1185">Reference proteome</keyword>
<dbReference type="FunFam" id="3.30.200.20:FF:000307">
    <property type="entry name" value="pollen receptor-like kinase 1"/>
    <property type="match status" value="1"/>
</dbReference>
<protein>
    <submittedName>
        <fullName evidence="20">Inactive receptor kinase</fullName>
    </submittedName>
</protein>
<evidence type="ECO:0000256" key="15">
    <source>
        <dbReference type="PROSITE-ProRule" id="PRU10141"/>
    </source>
</evidence>
<dbReference type="FunFam" id="3.80.10.10:FF:000234">
    <property type="entry name" value="Probable inactive receptor kinase RLK902"/>
    <property type="match status" value="1"/>
</dbReference>
<dbReference type="PANTHER" id="PTHR48010">
    <property type="entry name" value="OS05G0588300 PROTEIN"/>
    <property type="match status" value="1"/>
</dbReference>
<dbReference type="InterPro" id="IPR001611">
    <property type="entry name" value="Leu-rich_rpt"/>
</dbReference>
<keyword evidence="2" id="KW-0597">Phosphoprotein</keyword>
<evidence type="ECO:0000256" key="17">
    <source>
        <dbReference type="SAM" id="Phobius"/>
    </source>
</evidence>
<dbReference type="Pfam" id="PF00179">
    <property type="entry name" value="UQ_con"/>
    <property type="match status" value="1"/>
</dbReference>
<evidence type="ECO:0000256" key="14">
    <source>
        <dbReference type="PROSITE-ProRule" id="PRU10133"/>
    </source>
</evidence>
<dbReference type="GO" id="GO:0004842">
    <property type="term" value="F:ubiquitin-protein transferase activity"/>
    <property type="evidence" value="ECO:0007669"/>
    <property type="project" value="UniProtKB-ARBA"/>
</dbReference>
<dbReference type="InterPro" id="IPR050994">
    <property type="entry name" value="At_inactive_RLKs"/>
</dbReference>
<dbReference type="GO" id="GO:0016020">
    <property type="term" value="C:membrane"/>
    <property type="evidence" value="ECO:0007669"/>
    <property type="project" value="UniProtKB-SubCell"/>
</dbReference>
<evidence type="ECO:0000256" key="9">
    <source>
        <dbReference type="ARBA" id="ARBA00022786"/>
    </source>
</evidence>
<comment type="subcellular location">
    <subcellularLocation>
        <location evidence="1">Membrane</location>
    </subcellularLocation>
</comment>
<feature type="compositionally biased region" description="Polar residues" evidence="16">
    <location>
        <begin position="667"/>
        <end position="678"/>
    </location>
</feature>
<keyword evidence="5 17" id="KW-0812">Transmembrane</keyword>
<dbReference type="Pfam" id="PF07714">
    <property type="entry name" value="PK_Tyr_Ser-Thr"/>
    <property type="match status" value="1"/>
</dbReference>
<evidence type="ECO:0000256" key="16">
    <source>
        <dbReference type="SAM" id="MobiDB-lite"/>
    </source>
</evidence>
<keyword evidence="9" id="KW-0833">Ubl conjugation pathway</keyword>
<evidence type="ECO:0000313" key="21">
    <source>
        <dbReference type="Proteomes" id="UP000685013"/>
    </source>
</evidence>
<evidence type="ECO:0000256" key="4">
    <source>
        <dbReference type="ARBA" id="ARBA00022679"/>
    </source>
</evidence>
<dbReference type="InterPro" id="IPR013210">
    <property type="entry name" value="LRR_N_plant-typ"/>
</dbReference>
<keyword evidence="6" id="KW-0732">Signal</keyword>
<dbReference type="CDD" id="cd23792">
    <property type="entry name" value="UBCc_UBE2D"/>
    <property type="match status" value="1"/>
</dbReference>
<dbReference type="InterPro" id="IPR017441">
    <property type="entry name" value="Protein_kinase_ATP_BS"/>
</dbReference>
<evidence type="ECO:0000256" key="7">
    <source>
        <dbReference type="ARBA" id="ARBA00022737"/>
    </source>
</evidence>
<dbReference type="FunFam" id="1.10.510.10:FF:000095">
    <property type="entry name" value="protein STRUBBELIG-RECEPTOR FAMILY 8"/>
    <property type="match status" value="1"/>
</dbReference>
<feature type="domain" description="Protein kinase" evidence="18">
    <location>
        <begin position="367"/>
        <end position="638"/>
    </location>
</feature>
<evidence type="ECO:0000256" key="12">
    <source>
        <dbReference type="ARBA" id="ARBA00023136"/>
    </source>
</evidence>
<dbReference type="Pfam" id="PF13855">
    <property type="entry name" value="LRR_8"/>
    <property type="match status" value="1"/>
</dbReference>
<dbReference type="PROSITE" id="PS00183">
    <property type="entry name" value="UBC_1"/>
    <property type="match status" value="1"/>
</dbReference>
<comment type="pathway">
    <text evidence="13">Protein modification.</text>
</comment>
<evidence type="ECO:0000256" key="8">
    <source>
        <dbReference type="ARBA" id="ARBA00022741"/>
    </source>
</evidence>
<evidence type="ECO:0000259" key="19">
    <source>
        <dbReference type="PROSITE" id="PS50127"/>
    </source>
</evidence>
<evidence type="ECO:0000256" key="1">
    <source>
        <dbReference type="ARBA" id="ARBA00004370"/>
    </source>
</evidence>
<evidence type="ECO:0000256" key="13">
    <source>
        <dbReference type="ARBA" id="ARBA00043952"/>
    </source>
</evidence>
<name>A0AAV6MDU4_9ROSI</name>
<evidence type="ECO:0000256" key="3">
    <source>
        <dbReference type="ARBA" id="ARBA00022614"/>
    </source>
</evidence>
<feature type="region of interest" description="Disordered" evidence="16">
    <location>
        <begin position="635"/>
        <end position="681"/>
    </location>
</feature>
<accession>A0AAV6MDU4</accession>
<organism evidence="20 21">
    <name type="scientific">Cucurbita argyrosperma subsp. sororia</name>
    <dbReference type="NCBI Taxonomy" id="37648"/>
    <lineage>
        <taxon>Eukaryota</taxon>
        <taxon>Viridiplantae</taxon>
        <taxon>Streptophyta</taxon>
        <taxon>Embryophyta</taxon>
        <taxon>Tracheophyta</taxon>
        <taxon>Spermatophyta</taxon>
        <taxon>Magnoliopsida</taxon>
        <taxon>eudicotyledons</taxon>
        <taxon>Gunneridae</taxon>
        <taxon>Pentapetalae</taxon>
        <taxon>rosids</taxon>
        <taxon>fabids</taxon>
        <taxon>Cucurbitales</taxon>
        <taxon>Cucurbitaceae</taxon>
        <taxon>Cucurbiteae</taxon>
        <taxon>Cucurbita</taxon>
    </lineage>
</organism>
<evidence type="ECO:0000259" key="18">
    <source>
        <dbReference type="PROSITE" id="PS50011"/>
    </source>
</evidence>
<dbReference type="GO" id="GO:0004672">
    <property type="term" value="F:protein kinase activity"/>
    <property type="evidence" value="ECO:0007669"/>
    <property type="project" value="InterPro"/>
</dbReference>
<dbReference type="Pfam" id="PF00560">
    <property type="entry name" value="LRR_1"/>
    <property type="match status" value="2"/>
</dbReference>
<feature type="active site" description="Glycyl thioester intermediate" evidence="14">
    <location>
        <position position="778"/>
    </location>
</feature>
<feature type="transmembrane region" description="Helical" evidence="17">
    <location>
        <begin position="43"/>
        <end position="62"/>
    </location>
</feature>
<dbReference type="Proteomes" id="UP000685013">
    <property type="component" value="Chromosome 15"/>
</dbReference>
<dbReference type="InterPro" id="IPR001245">
    <property type="entry name" value="Ser-Thr/Tyr_kinase_cat_dom"/>
</dbReference>
<dbReference type="PROSITE" id="PS50011">
    <property type="entry name" value="PROTEIN_KINASE_DOM"/>
    <property type="match status" value="1"/>
</dbReference>
<keyword evidence="12 17" id="KW-0472">Membrane</keyword>
<evidence type="ECO:0000256" key="5">
    <source>
        <dbReference type="ARBA" id="ARBA00022692"/>
    </source>
</evidence>
<keyword evidence="11 17" id="KW-1133">Transmembrane helix</keyword>
<dbReference type="SMART" id="SM00212">
    <property type="entry name" value="UBCc"/>
    <property type="match status" value="1"/>
</dbReference>
<dbReference type="PROSITE" id="PS50127">
    <property type="entry name" value="UBC_2"/>
    <property type="match status" value="1"/>
</dbReference>
<dbReference type="InterPro" id="IPR023313">
    <property type="entry name" value="UBQ-conjugating_AS"/>
</dbReference>
<keyword evidence="20" id="KW-0675">Receptor</keyword>